<dbReference type="InterPro" id="IPR011009">
    <property type="entry name" value="Kinase-like_dom_sf"/>
</dbReference>
<evidence type="ECO:0000259" key="1">
    <source>
        <dbReference type="SMART" id="SM00587"/>
    </source>
</evidence>
<gene>
    <name evidence="2" type="ORF">CALMAC_LOCUS1613</name>
</gene>
<dbReference type="SUPFAM" id="SSF56112">
    <property type="entry name" value="Protein kinase-like (PK-like)"/>
    <property type="match status" value="1"/>
</dbReference>
<dbReference type="EMBL" id="CAACVG010001884">
    <property type="protein sequence ID" value="VEN35813.1"/>
    <property type="molecule type" value="Genomic_DNA"/>
</dbReference>
<dbReference type="Pfam" id="PF02958">
    <property type="entry name" value="EcKL"/>
    <property type="match status" value="1"/>
</dbReference>
<dbReference type="PANTHER" id="PTHR11012:SF55">
    <property type="entry name" value="BHLH DOMAIN-CONTAINING PROTEIN"/>
    <property type="match status" value="1"/>
</dbReference>
<reference evidence="2 3" key="1">
    <citation type="submission" date="2019-01" db="EMBL/GenBank/DDBJ databases">
        <authorList>
            <person name="Sayadi A."/>
        </authorList>
    </citation>
    <scope>NUCLEOTIDE SEQUENCE [LARGE SCALE GENOMIC DNA]</scope>
</reference>
<organism evidence="2 3">
    <name type="scientific">Callosobruchus maculatus</name>
    <name type="common">Southern cowpea weevil</name>
    <name type="synonym">Pulse bruchid</name>
    <dbReference type="NCBI Taxonomy" id="64391"/>
    <lineage>
        <taxon>Eukaryota</taxon>
        <taxon>Metazoa</taxon>
        <taxon>Ecdysozoa</taxon>
        <taxon>Arthropoda</taxon>
        <taxon>Hexapoda</taxon>
        <taxon>Insecta</taxon>
        <taxon>Pterygota</taxon>
        <taxon>Neoptera</taxon>
        <taxon>Endopterygota</taxon>
        <taxon>Coleoptera</taxon>
        <taxon>Polyphaga</taxon>
        <taxon>Cucujiformia</taxon>
        <taxon>Chrysomeloidea</taxon>
        <taxon>Chrysomelidae</taxon>
        <taxon>Bruchinae</taxon>
        <taxon>Bruchini</taxon>
        <taxon>Callosobruchus</taxon>
    </lineage>
</organism>
<dbReference type="InterPro" id="IPR004119">
    <property type="entry name" value="EcKL"/>
</dbReference>
<dbReference type="OrthoDB" id="191037at2759"/>
<evidence type="ECO:0000313" key="3">
    <source>
        <dbReference type="Proteomes" id="UP000410492"/>
    </source>
</evidence>
<name>A0A653BJQ2_CALMS</name>
<keyword evidence="3" id="KW-1185">Reference proteome</keyword>
<sequence length="419" mass="48278">MGVSVPEIKNLNELVRDVVESDKKVTDVEVSRLTGPGENYGSCMLKVDITLQRKSDGCTEVLHTVAKLIPEMELFRQIFQIQTTVKSEIAFYDVVIPTLQDFQREHGITNVIGCFPKLYAARLNLKEDSDVVDEDAVLLFENLNTKGFKNINRFEGFDLEGAKLVLKDLASLHAVPLALRLQKPNVFAEKVKKHMHVHAPPPPPPSEDDKPKPTDTFLEICRDSEECAPYMPEVEKIITHFKENPEFMWKRTPPNETWATLSHGDMWVNNTMQRFEEGRIIENKFVDFQMYRYETPVKDLLFFLWTSCRVDVLKNHFDNLLKHYHANFVKILEELGCNTTPYRSEKFNSEVEASAARTVFQALFFSMFVVQAKKKDMSEIGKPPSMVILKEDVNPLLIEKIAYAISYYGKKNLLKMDFQ</sequence>
<dbReference type="InterPro" id="IPR015897">
    <property type="entry name" value="CHK_kinase-like"/>
</dbReference>
<dbReference type="PANTHER" id="PTHR11012">
    <property type="entry name" value="PROTEIN KINASE-LIKE DOMAIN-CONTAINING"/>
    <property type="match status" value="1"/>
</dbReference>
<feature type="domain" description="CHK kinase-like" evidence="1">
    <location>
        <begin position="138"/>
        <end position="334"/>
    </location>
</feature>
<dbReference type="Proteomes" id="UP000410492">
    <property type="component" value="Unassembled WGS sequence"/>
</dbReference>
<accession>A0A653BJQ2</accession>
<evidence type="ECO:0000313" key="2">
    <source>
        <dbReference type="EMBL" id="VEN35813.1"/>
    </source>
</evidence>
<dbReference type="Gene3D" id="3.90.1200.10">
    <property type="match status" value="1"/>
</dbReference>
<protein>
    <recommendedName>
        <fullName evidence="1">CHK kinase-like domain-containing protein</fullName>
    </recommendedName>
</protein>
<proteinExistence type="predicted"/>
<dbReference type="SMART" id="SM00587">
    <property type="entry name" value="CHK"/>
    <property type="match status" value="1"/>
</dbReference>
<dbReference type="AlphaFoldDB" id="A0A653BJQ2"/>